<comment type="caution">
    <text evidence="3">The sequence shown here is derived from an EMBL/GenBank/DDBJ whole genome shotgun (WGS) entry which is preliminary data.</text>
</comment>
<feature type="chain" id="PRO_5036164160" evidence="1">
    <location>
        <begin position="16"/>
        <end position="125"/>
    </location>
</feature>
<evidence type="ECO:0000313" key="3">
    <source>
        <dbReference type="EMBL" id="KAE8969321.1"/>
    </source>
</evidence>
<sequence length="125" mass="13990">MYVVILSNMLSAILASKGTPPPHIFRCNNVVQHFVHWELVGDHTNDINRIVFADFPVRIHIQKAMQAVVFGAIPNVTVDKSFPKQDSITLIKVNHLLDLLHGDLIILDVPVNAGTILKSNNYRCL</sequence>
<reference evidence="4 5" key="1">
    <citation type="submission" date="2018-09" db="EMBL/GenBank/DDBJ databases">
        <title>Genomic investigation of the strawberry pathogen Phytophthora fragariae indicates pathogenicity is determined by transcriptional variation in three key races.</title>
        <authorList>
            <person name="Adams T.M."/>
            <person name="Armitage A.D."/>
            <person name="Sobczyk M.K."/>
            <person name="Bates H.J."/>
            <person name="Dunwell J.M."/>
            <person name="Nellist C.F."/>
            <person name="Harrison R.J."/>
        </authorList>
    </citation>
    <scope>NUCLEOTIDE SEQUENCE [LARGE SCALE GENOMIC DNA]</scope>
    <source>
        <strain evidence="3 4">SCRP249</strain>
        <strain evidence="2 5">SCRP324</strain>
    </source>
</reference>
<dbReference type="AlphaFoldDB" id="A0A6A3HI87"/>
<dbReference type="EMBL" id="QXFU01004406">
    <property type="protein sequence ID" value="KAE8968945.1"/>
    <property type="molecule type" value="Genomic_DNA"/>
</dbReference>
<organism evidence="3 4">
    <name type="scientific">Phytophthora rubi</name>
    <dbReference type="NCBI Taxonomy" id="129364"/>
    <lineage>
        <taxon>Eukaryota</taxon>
        <taxon>Sar</taxon>
        <taxon>Stramenopiles</taxon>
        <taxon>Oomycota</taxon>
        <taxon>Peronosporomycetes</taxon>
        <taxon>Peronosporales</taxon>
        <taxon>Peronosporaceae</taxon>
        <taxon>Phytophthora</taxon>
    </lineage>
</organism>
<proteinExistence type="predicted"/>
<protein>
    <submittedName>
        <fullName evidence="3">Uncharacterized protein</fullName>
    </submittedName>
</protein>
<dbReference type="EMBL" id="QXFV01004494">
    <property type="protein sequence ID" value="KAE8969321.1"/>
    <property type="molecule type" value="Genomic_DNA"/>
</dbReference>
<dbReference type="Proteomes" id="UP000435112">
    <property type="component" value="Unassembled WGS sequence"/>
</dbReference>
<feature type="signal peptide" evidence="1">
    <location>
        <begin position="1"/>
        <end position="15"/>
    </location>
</feature>
<evidence type="ECO:0000313" key="2">
    <source>
        <dbReference type="EMBL" id="KAE8968945.1"/>
    </source>
</evidence>
<gene>
    <name evidence="3" type="ORF">PR001_g27536</name>
    <name evidence="2" type="ORF">PR002_g27583</name>
</gene>
<keyword evidence="1" id="KW-0732">Signal</keyword>
<accession>A0A6A3HI87</accession>
<evidence type="ECO:0000313" key="5">
    <source>
        <dbReference type="Proteomes" id="UP000435112"/>
    </source>
</evidence>
<evidence type="ECO:0000313" key="4">
    <source>
        <dbReference type="Proteomes" id="UP000429607"/>
    </source>
</evidence>
<name>A0A6A3HI87_9STRA</name>
<evidence type="ECO:0000256" key="1">
    <source>
        <dbReference type="SAM" id="SignalP"/>
    </source>
</evidence>
<dbReference type="Proteomes" id="UP000429607">
    <property type="component" value="Unassembled WGS sequence"/>
</dbReference>